<dbReference type="RefSeq" id="WP_021015234.1">
    <property type="nucleotide sequence ID" value="NZ_CP025084.1"/>
</dbReference>
<dbReference type="InterPro" id="IPR013785">
    <property type="entry name" value="Aldolase_TIM"/>
</dbReference>
<name>A0A2I5TMJ8_SERS3</name>
<dbReference type="PROSITE" id="PS00665">
    <property type="entry name" value="DHDPS_1"/>
    <property type="match status" value="1"/>
</dbReference>
<feature type="binding site" evidence="5">
    <location>
        <position position="206"/>
    </location>
    <ligand>
        <name>pyruvate</name>
        <dbReference type="ChEBI" id="CHEBI:15361"/>
    </ligand>
</feature>
<proteinExistence type="inferred from homology"/>
<reference evidence="8" key="2">
    <citation type="submission" date="2013-09" db="EMBL/GenBank/DDBJ databases">
        <authorList>
            <person name="Wang G."/>
            <person name="Yang Y."/>
            <person name="Su Y."/>
        </authorList>
    </citation>
    <scope>NUCLEOTIDE SEQUENCE</scope>
    <source>
        <strain evidence="8">ATCC 39006</strain>
    </source>
</reference>
<evidence type="ECO:0000313" key="8">
    <source>
        <dbReference type="EMBL" id="AUH05787.1"/>
    </source>
</evidence>
<dbReference type="OrthoDB" id="9796205at2"/>
<evidence type="ECO:0000256" key="3">
    <source>
        <dbReference type="PIRNR" id="PIRNR001365"/>
    </source>
</evidence>
<keyword evidence="6" id="KW-0812">Transmembrane</keyword>
<dbReference type="CDD" id="cd00408">
    <property type="entry name" value="DHDPS-like"/>
    <property type="match status" value="1"/>
</dbReference>
<sequence length="294" mass="31666">MKEFSGVYPYLVSPVNANGSVDKAVLIDLVEHLIASGVHGLVPLGSTGEFAYLNTRQRFDVVSTVVNAARGRVPVIAGVAATAVQEAVEQTQTYVRLGVDGILAILEAYFPVTDAGIEGYFRAIAQAAQQKPVVLYTNPQFQRADLSLPVIERLSHVDNINYIKDASTNTGRLLSIIERTQGRMRVFAASAHIPACVMLIGGVGWMAGPACIVPKQSLALYDAAKRGDWQQAMDLQRPLWCVNEIFAKYTIAACIKAALELQGFAVGDPIPPQQPLNDQARQEIAAVLHTVGAL</sequence>
<evidence type="ECO:0000256" key="6">
    <source>
        <dbReference type="SAM" id="Phobius"/>
    </source>
</evidence>
<evidence type="ECO:0000313" key="10">
    <source>
        <dbReference type="Proteomes" id="UP000233778"/>
    </source>
</evidence>
<feature type="transmembrane region" description="Helical" evidence="6">
    <location>
        <begin position="186"/>
        <end position="207"/>
    </location>
</feature>
<evidence type="ECO:0000256" key="1">
    <source>
        <dbReference type="ARBA" id="ARBA00023239"/>
    </source>
</evidence>
<protein>
    <submittedName>
        <fullName evidence="8">Dihydrodipicolinate synthase family protein</fullName>
    </submittedName>
</protein>
<dbReference type="GO" id="GO:0008840">
    <property type="term" value="F:4-hydroxy-tetrahydrodipicolinate synthase activity"/>
    <property type="evidence" value="ECO:0007669"/>
    <property type="project" value="TreeGrafter"/>
</dbReference>
<feature type="binding site" evidence="5">
    <location>
        <position position="47"/>
    </location>
    <ligand>
        <name>pyruvate</name>
        <dbReference type="ChEBI" id="CHEBI:15361"/>
    </ligand>
</feature>
<evidence type="ECO:0000256" key="4">
    <source>
        <dbReference type="PIRSR" id="PIRSR001365-1"/>
    </source>
</evidence>
<keyword evidence="6" id="KW-0472">Membrane</keyword>
<keyword evidence="6" id="KW-1133">Transmembrane helix</keyword>
<dbReference type="PANTHER" id="PTHR12128:SF72">
    <property type="entry name" value="DIHYDRODIPICOLINATE SYNTHASE"/>
    <property type="match status" value="1"/>
</dbReference>
<dbReference type="EMBL" id="CP025084">
    <property type="protein sequence ID" value="AUH05787.1"/>
    <property type="molecule type" value="Genomic_DNA"/>
</dbReference>
<dbReference type="STRING" id="104623.Ser39006_01968"/>
<accession>A0A2I5TMJ8</accession>
<reference evidence="8" key="4">
    <citation type="submission" date="2017-11" db="EMBL/GenBank/DDBJ databases">
        <title>Complete genome sequence of Serratia sp. ATCC 39006.</title>
        <authorList>
            <person name="Hampton H.G."/>
            <person name="Jackson S.A."/>
            <person name="Jauregui R."/>
            <person name="Poulter G.T.M."/>
            <person name="Salmond G.P.C."/>
            <person name="Fineran P.C."/>
        </authorList>
    </citation>
    <scope>NUCLEOTIDE SEQUENCE</scope>
    <source>
        <strain evidence="8">ATCC 39006</strain>
    </source>
</reference>
<dbReference type="Gene3D" id="3.20.20.70">
    <property type="entry name" value="Aldolase class I"/>
    <property type="match status" value="1"/>
</dbReference>
<evidence type="ECO:0000313" key="9">
    <source>
        <dbReference type="Proteomes" id="UP000017700"/>
    </source>
</evidence>
<reference evidence="7 10" key="3">
    <citation type="submission" date="2017-11" db="EMBL/GenBank/DDBJ databases">
        <title>Complete genome sequence of Serratia sp. ATCC 39006 LacA.</title>
        <authorList>
            <person name="Hampton H.G."/>
            <person name="Jackson S.A."/>
            <person name="Jauregui R."/>
            <person name="Poulter G.T.M."/>
            <person name="Salmond G.P.C."/>
            <person name="Fineran P.C."/>
        </authorList>
    </citation>
    <scope>NUCLEOTIDE SEQUENCE [LARGE SCALE GENOMIC DNA]</scope>
    <source>
        <strain evidence="7 10">ATCC 39006</strain>
    </source>
</reference>
<organism evidence="8 9">
    <name type="scientific">Serratia sp. (strain ATCC 39006)</name>
    <name type="common">Prodigiosinella confusarubida</name>
    <dbReference type="NCBI Taxonomy" id="104623"/>
    <lineage>
        <taxon>Bacteria</taxon>
        <taxon>Pseudomonadati</taxon>
        <taxon>Pseudomonadota</taxon>
        <taxon>Gammaproteobacteria</taxon>
        <taxon>Enterobacterales</taxon>
        <taxon>Pectobacteriaceae</taxon>
        <taxon>Prodigiosinella</taxon>
    </lineage>
</organism>
<dbReference type="InterPro" id="IPR002220">
    <property type="entry name" value="DapA-like"/>
</dbReference>
<dbReference type="AlphaFoldDB" id="A0A2I5TMJ8"/>
<dbReference type="EMBL" id="CP025085">
    <property type="protein sequence ID" value="AUH01465.1"/>
    <property type="molecule type" value="Genomic_DNA"/>
</dbReference>
<evidence type="ECO:0000256" key="5">
    <source>
        <dbReference type="PIRSR" id="PIRSR001365-2"/>
    </source>
</evidence>
<keyword evidence="9" id="KW-1185">Reference proteome</keyword>
<reference evidence="8 9" key="1">
    <citation type="journal article" date="2013" name="Genome Announc.">
        <title>Draft genome sequence of Serratia sp. strain ATCC 39006, a model bacterium for analysis of the biosynthesis and regulation of prodigiosin, a carbapenem, and gas vesicles.</title>
        <authorList>
            <person name="Fineran P.C."/>
            <person name="Iglesias Cans M.C."/>
            <person name="Ramsay J.P."/>
            <person name="Wilf N.M."/>
            <person name="Cossyleon D."/>
            <person name="McNeil M.B."/>
            <person name="Williamson N.R."/>
            <person name="Monson R.E."/>
            <person name="Becher S.A."/>
            <person name="Stanton J.A."/>
            <person name="Brugger K."/>
            <person name="Brown S.D."/>
            <person name="Salmond G.P."/>
        </authorList>
    </citation>
    <scope>NUCLEOTIDE SEQUENCE [LARGE SCALE GENOMIC DNA]</scope>
    <source>
        <strain evidence="8">ATCC 39006</strain>
        <strain evidence="9">ATCC 39006 / SC 11482</strain>
    </source>
</reference>
<dbReference type="PANTHER" id="PTHR12128">
    <property type="entry name" value="DIHYDRODIPICOLINATE SYNTHASE"/>
    <property type="match status" value="1"/>
</dbReference>
<dbReference type="InterPro" id="IPR020624">
    <property type="entry name" value="Schiff_base-form_aldolases_CS"/>
</dbReference>
<feature type="active site" description="Schiff-base intermediate with substrate" evidence="4">
    <location>
        <position position="164"/>
    </location>
</feature>
<comment type="similarity">
    <text evidence="3">Belongs to the DapA family.</text>
</comment>
<dbReference type="Proteomes" id="UP000017700">
    <property type="component" value="Chromosome"/>
</dbReference>
<keyword evidence="2" id="KW-0704">Schiff base</keyword>
<dbReference type="Pfam" id="PF00701">
    <property type="entry name" value="DHDPS"/>
    <property type="match status" value="1"/>
</dbReference>
<feature type="active site" description="Proton donor/acceptor" evidence="4">
    <location>
        <position position="136"/>
    </location>
</feature>
<evidence type="ECO:0000313" key="7">
    <source>
        <dbReference type="EMBL" id="AUH01465.1"/>
    </source>
</evidence>
<dbReference type="SUPFAM" id="SSF51569">
    <property type="entry name" value="Aldolase"/>
    <property type="match status" value="1"/>
</dbReference>
<dbReference type="PIRSF" id="PIRSF001365">
    <property type="entry name" value="DHDPS"/>
    <property type="match status" value="1"/>
</dbReference>
<dbReference type="KEGG" id="sera:Ser39006_017610"/>
<dbReference type="PRINTS" id="PR00146">
    <property type="entry name" value="DHPICSNTHASE"/>
</dbReference>
<dbReference type="KEGG" id="serq:CWC46_17610"/>
<keyword evidence="1 3" id="KW-0456">Lyase</keyword>
<dbReference type="Proteomes" id="UP000233778">
    <property type="component" value="Chromosome"/>
</dbReference>
<gene>
    <name evidence="7" type="ORF">CWC46_17610</name>
    <name evidence="8" type="ORF">Ser39006_017610</name>
</gene>
<evidence type="ECO:0000256" key="2">
    <source>
        <dbReference type="ARBA" id="ARBA00023270"/>
    </source>
</evidence>
<dbReference type="SMART" id="SM01130">
    <property type="entry name" value="DHDPS"/>
    <property type="match status" value="1"/>
</dbReference>